<protein>
    <submittedName>
        <fullName evidence="2">Uncharacterized protein</fullName>
    </submittedName>
</protein>
<reference evidence="2 3" key="1">
    <citation type="submission" date="2019-03" db="EMBL/GenBank/DDBJ databases">
        <title>First draft genome of Liparis tanakae, snailfish: a comprehensive survey of snailfish specific genes.</title>
        <authorList>
            <person name="Kim W."/>
            <person name="Song I."/>
            <person name="Jeong J.-H."/>
            <person name="Kim D."/>
            <person name="Kim S."/>
            <person name="Ryu S."/>
            <person name="Song J.Y."/>
            <person name="Lee S.K."/>
        </authorList>
    </citation>
    <scope>NUCLEOTIDE SEQUENCE [LARGE SCALE GENOMIC DNA]</scope>
    <source>
        <tissue evidence="2">Muscle</tissue>
    </source>
</reference>
<sequence>MATGMIQQAESTLTINADVRQEDEEDELFSREDRTPAGESGNEVGRDQRDGLFFAGGHHRRRCQLPLSPAETRTRPLAEGANPHAGPLPIRYSNNSPPHHPDWPSNQLGQVLQITATNVRGQPESKHKYAAGKGDHQEDSSSGEHTGPYRMSS</sequence>
<dbReference type="AlphaFoldDB" id="A0A4Z2HL85"/>
<dbReference type="Proteomes" id="UP000314294">
    <property type="component" value="Unassembled WGS sequence"/>
</dbReference>
<dbReference type="EMBL" id="SRLO01000217">
    <property type="protein sequence ID" value="TNN66576.1"/>
    <property type="molecule type" value="Genomic_DNA"/>
</dbReference>
<evidence type="ECO:0000313" key="2">
    <source>
        <dbReference type="EMBL" id="TNN66576.1"/>
    </source>
</evidence>
<name>A0A4Z2HL85_9TELE</name>
<organism evidence="2 3">
    <name type="scientific">Liparis tanakae</name>
    <name type="common">Tanaka's snailfish</name>
    <dbReference type="NCBI Taxonomy" id="230148"/>
    <lineage>
        <taxon>Eukaryota</taxon>
        <taxon>Metazoa</taxon>
        <taxon>Chordata</taxon>
        <taxon>Craniata</taxon>
        <taxon>Vertebrata</taxon>
        <taxon>Euteleostomi</taxon>
        <taxon>Actinopterygii</taxon>
        <taxon>Neopterygii</taxon>
        <taxon>Teleostei</taxon>
        <taxon>Neoteleostei</taxon>
        <taxon>Acanthomorphata</taxon>
        <taxon>Eupercaria</taxon>
        <taxon>Perciformes</taxon>
        <taxon>Cottioidei</taxon>
        <taxon>Cottales</taxon>
        <taxon>Liparidae</taxon>
        <taxon>Liparis</taxon>
    </lineage>
</organism>
<feature type="region of interest" description="Disordered" evidence="1">
    <location>
        <begin position="1"/>
        <end position="153"/>
    </location>
</feature>
<keyword evidence="3" id="KW-1185">Reference proteome</keyword>
<feature type="compositionally biased region" description="Polar residues" evidence="1">
    <location>
        <begin position="1"/>
        <end position="15"/>
    </location>
</feature>
<gene>
    <name evidence="2" type="ORF">EYF80_023262</name>
</gene>
<evidence type="ECO:0000256" key="1">
    <source>
        <dbReference type="SAM" id="MobiDB-lite"/>
    </source>
</evidence>
<proteinExistence type="predicted"/>
<feature type="compositionally biased region" description="Basic and acidic residues" evidence="1">
    <location>
        <begin position="123"/>
        <end position="139"/>
    </location>
</feature>
<accession>A0A4Z2HL85</accession>
<feature type="compositionally biased region" description="Polar residues" evidence="1">
    <location>
        <begin position="104"/>
        <end position="120"/>
    </location>
</feature>
<comment type="caution">
    <text evidence="2">The sequence shown here is derived from an EMBL/GenBank/DDBJ whole genome shotgun (WGS) entry which is preliminary data.</text>
</comment>
<evidence type="ECO:0000313" key="3">
    <source>
        <dbReference type="Proteomes" id="UP000314294"/>
    </source>
</evidence>